<evidence type="ECO:0000313" key="9">
    <source>
        <dbReference type="Proteomes" id="UP000198251"/>
    </source>
</evidence>
<sequence length="174" mass="18463">MTVAVHRSGVTTFRGRPITLLGPELHVGDTAPDFTVLANDFTPVTLASSAGTTRIFSVVPSLDTDVCDQQTRRFNEEAARLDGVSVLTVSADLPFAQKRWCGAAGLSGVETLSDHRDLSFGTAYGVAVAELRLLARAVFVVDAGDRLAYVEYVPEIGQHPRYDDALAAAARAGG</sequence>
<feature type="active site" description="Cysteine sulfenic acid (-SOH) intermediate" evidence="6">
    <location>
        <position position="67"/>
    </location>
</feature>
<evidence type="ECO:0000256" key="3">
    <source>
        <dbReference type="ARBA" id="ARBA00023002"/>
    </source>
</evidence>
<dbReference type="PROSITE" id="PS51352">
    <property type="entry name" value="THIOREDOXIN_2"/>
    <property type="match status" value="1"/>
</dbReference>
<comment type="catalytic activity">
    <reaction evidence="6">
        <text>a hydroperoxide + [thioredoxin]-dithiol = an alcohol + [thioredoxin]-disulfide + H2O</text>
        <dbReference type="Rhea" id="RHEA:62620"/>
        <dbReference type="Rhea" id="RHEA-COMP:10698"/>
        <dbReference type="Rhea" id="RHEA-COMP:10700"/>
        <dbReference type="ChEBI" id="CHEBI:15377"/>
        <dbReference type="ChEBI" id="CHEBI:29950"/>
        <dbReference type="ChEBI" id="CHEBI:30879"/>
        <dbReference type="ChEBI" id="CHEBI:35924"/>
        <dbReference type="ChEBI" id="CHEBI:50058"/>
        <dbReference type="EC" id="1.11.1.24"/>
    </reaction>
</comment>
<dbReference type="InterPro" id="IPR013740">
    <property type="entry name" value="Redoxin"/>
</dbReference>
<comment type="subunit">
    <text evidence="6">Homodimer.</text>
</comment>
<keyword evidence="9" id="KW-1185">Reference proteome</keyword>
<feature type="disulfide bond" description="Redox-active" evidence="6">
    <location>
        <begin position="67"/>
        <end position="101"/>
    </location>
</feature>
<evidence type="ECO:0000259" key="7">
    <source>
        <dbReference type="PROSITE" id="PS51352"/>
    </source>
</evidence>
<evidence type="ECO:0000313" key="8">
    <source>
        <dbReference type="EMBL" id="SCG19036.1"/>
    </source>
</evidence>
<reference evidence="8 9" key="1">
    <citation type="submission" date="2016-06" db="EMBL/GenBank/DDBJ databases">
        <authorList>
            <person name="Kjaerup R.B."/>
            <person name="Dalgaard T.S."/>
            <person name="Juul-Madsen H.R."/>
        </authorList>
    </citation>
    <scope>NUCLEOTIDE SEQUENCE [LARGE SCALE GENOMIC DNA]</scope>
    <source>
        <strain evidence="8 9">DSM 43913</strain>
    </source>
</reference>
<keyword evidence="3 6" id="KW-0560">Oxidoreductase</keyword>
<proteinExistence type="inferred from homology"/>
<dbReference type="PROSITE" id="PS01265">
    <property type="entry name" value="TPX"/>
    <property type="match status" value="1"/>
</dbReference>
<comment type="function">
    <text evidence="6">Thiol-specific peroxidase that catalyzes the reduction of hydrogen peroxide and organic hydroperoxides to water and alcohols, respectively. Plays a role in cell protection against oxidative stress by detoxifying peroxides.</text>
</comment>
<dbReference type="InterPro" id="IPR018219">
    <property type="entry name" value="Tpx_CS"/>
</dbReference>
<dbReference type="Pfam" id="PF08534">
    <property type="entry name" value="Redoxin"/>
    <property type="match status" value="1"/>
</dbReference>
<dbReference type="HAMAP" id="MF_00269">
    <property type="entry name" value="Tpx"/>
    <property type="match status" value="1"/>
</dbReference>
<dbReference type="Proteomes" id="UP000198251">
    <property type="component" value="Chromosome I"/>
</dbReference>
<dbReference type="PANTHER" id="PTHR43110:SF1">
    <property type="entry name" value="THIOL PEROXIDASE"/>
    <property type="match status" value="1"/>
</dbReference>
<dbReference type="SUPFAM" id="SSF52833">
    <property type="entry name" value="Thioredoxin-like"/>
    <property type="match status" value="1"/>
</dbReference>
<dbReference type="InterPro" id="IPR002065">
    <property type="entry name" value="TPX"/>
</dbReference>
<dbReference type="InterPro" id="IPR036249">
    <property type="entry name" value="Thioredoxin-like_sf"/>
</dbReference>
<keyword evidence="1 6" id="KW-0575">Peroxidase</keyword>
<keyword evidence="5 6" id="KW-0676">Redox-active center</keyword>
<keyword evidence="4 6" id="KW-1015">Disulfide bond</keyword>
<evidence type="ECO:0000256" key="1">
    <source>
        <dbReference type="ARBA" id="ARBA00022559"/>
    </source>
</evidence>
<keyword evidence="2 6" id="KW-0049">Antioxidant</keyword>
<organism evidence="8 9">
    <name type="scientific">Micromonospora echinofusca</name>
    <dbReference type="NCBI Taxonomy" id="47858"/>
    <lineage>
        <taxon>Bacteria</taxon>
        <taxon>Bacillati</taxon>
        <taxon>Actinomycetota</taxon>
        <taxon>Actinomycetes</taxon>
        <taxon>Micromonosporales</taxon>
        <taxon>Micromonosporaceae</taxon>
        <taxon>Micromonospora</taxon>
    </lineage>
</organism>
<dbReference type="CDD" id="cd03014">
    <property type="entry name" value="PRX_Atyp2cys"/>
    <property type="match status" value="1"/>
</dbReference>
<evidence type="ECO:0000256" key="5">
    <source>
        <dbReference type="ARBA" id="ARBA00023284"/>
    </source>
</evidence>
<dbReference type="EMBL" id="LT607733">
    <property type="protein sequence ID" value="SCG19036.1"/>
    <property type="molecule type" value="Genomic_DNA"/>
</dbReference>
<comment type="miscellaneous">
    <text evidence="6">The active site is a conserved redox-active cysteine residue, the peroxidatic cysteine (C(P)), which makes the nucleophilic attack on the peroxide substrate. The peroxide oxidizes the C(P)-SH to cysteine sulfenic acid (C(P)-SOH), which then reacts with another cysteine residue, the resolving cysteine (C(R)), to form a disulfide bridge. The disulfide is subsequently reduced by an appropriate electron donor to complete the catalytic cycle. In this atypical 2-Cys peroxiredoxin, C(R) is present in the same subunit to form an intramolecular disulfide. The disulfide is subsequently reduced by thioredoxin.</text>
</comment>
<evidence type="ECO:0000256" key="6">
    <source>
        <dbReference type="HAMAP-Rule" id="MF_00269"/>
    </source>
</evidence>
<name>A0A1C5GIV3_MICEH</name>
<dbReference type="AlphaFoldDB" id="A0A1C5GIV3"/>
<dbReference type="InterPro" id="IPR013766">
    <property type="entry name" value="Thioredoxin_domain"/>
</dbReference>
<dbReference type="GO" id="GO:0008379">
    <property type="term" value="F:thioredoxin peroxidase activity"/>
    <property type="evidence" value="ECO:0007669"/>
    <property type="project" value="UniProtKB-UniRule"/>
</dbReference>
<dbReference type="Gene3D" id="3.40.30.10">
    <property type="entry name" value="Glutaredoxin"/>
    <property type="match status" value="1"/>
</dbReference>
<comment type="similarity">
    <text evidence="6">Belongs to the peroxiredoxin family. Tpx subfamily.</text>
</comment>
<dbReference type="NCBIfam" id="NF001808">
    <property type="entry name" value="PRK00522.1"/>
    <property type="match status" value="1"/>
</dbReference>
<dbReference type="InterPro" id="IPR050455">
    <property type="entry name" value="Tpx_Peroxidase_subfamily"/>
</dbReference>
<gene>
    <name evidence="6" type="primary">tpx</name>
    <name evidence="8" type="ORF">GA0070610_5396</name>
</gene>
<evidence type="ECO:0000256" key="2">
    <source>
        <dbReference type="ARBA" id="ARBA00022862"/>
    </source>
</evidence>
<protein>
    <recommendedName>
        <fullName evidence="6">Thiol peroxidase</fullName>
        <shortName evidence="6">Tpx</shortName>
        <ecNumber evidence="6">1.11.1.24</ecNumber>
    </recommendedName>
    <alternativeName>
        <fullName evidence="6">Peroxiredoxin tpx</fullName>
        <shortName evidence="6">Prx</shortName>
    </alternativeName>
    <alternativeName>
        <fullName evidence="6">Thioredoxin peroxidase</fullName>
    </alternativeName>
    <alternativeName>
        <fullName evidence="6">Thioredoxin-dependent peroxiredoxin</fullName>
    </alternativeName>
</protein>
<dbReference type="EC" id="1.11.1.24" evidence="6"/>
<dbReference type="PANTHER" id="PTHR43110">
    <property type="entry name" value="THIOL PEROXIDASE"/>
    <property type="match status" value="1"/>
</dbReference>
<feature type="domain" description="Thioredoxin" evidence="7">
    <location>
        <begin position="25"/>
        <end position="174"/>
    </location>
</feature>
<evidence type="ECO:0000256" key="4">
    <source>
        <dbReference type="ARBA" id="ARBA00023157"/>
    </source>
</evidence>
<accession>A0A1C5GIV3</accession>